<reference evidence="1" key="1">
    <citation type="submission" date="2019-08" db="EMBL/GenBank/DDBJ databases">
        <authorList>
            <person name="Kucharzyk K."/>
            <person name="Murdoch R.W."/>
            <person name="Higgins S."/>
            <person name="Loffler F."/>
        </authorList>
    </citation>
    <scope>NUCLEOTIDE SEQUENCE</scope>
</reference>
<gene>
    <name evidence="1" type="ORF">SDC9_187297</name>
</gene>
<organism evidence="1">
    <name type="scientific">bioreactor metagenome</name>
    <dbReference type="NCBI Taxonomy" id="1076179"/>
    <lineage>
        <taxon>unclassified sequences</taxon>
        <taxon>metagenomes</taxon>
        <taxon>ecological metagenomes</taxon>
    </lineage>
</organism>
<dbReference type="NCBIfam" id="NF047539">
    <property type="entry name" value="XAC2610_fam"/>
    <property type="match status" value="1"/>
</dbReference>
<evidence type="ECO:0000313" key="1">
    <source>
        <dbReference type="EMBL" id="MPN39767.1"/>
    </source>
</evidence>
<dbReference type="EMBL" id="VSSQ01095778">
    <property type="protein sequence ID" value="MPN39767.1"/>
    <property type="molecule type" value="Genomic_DNA"/>
</dbReference>
<comment type="caution">
    <text evidence="1">The sequence shown here is derived from an EMBL/GenBank/DDBJ whole genome shotgun (WGS) entry which is preliminary data.</text>
</comment>
<accession>A0A645HLA0</accession>
<sequence>MYLIDVDFDGTKDILVQNGHYGNQGFVEYACFLFRAGEYVICDSFTAIPNVAVDAKNKVILGCWRNWAASHSYAMYSCINDEFVMTNKLTEEPLDTSDNSGEDATLWSWTEEKRINGTMRITGKFSDKDNDPDTVRNKFWGRNSFWGLDQDKWNTLNNGGKMYDFSIYG</sequence>
<dbReference type="InterPro" id="IPR058087">
    <property type="entry name" value="XAC2610_dom"/>
</dbReference>
<name>A0A645HLA0_9ZZZZ</name>
<dbReference type="AlphaFoldDB" id="A0A645HLA0"/>
<protein>
    <submittedName>
        <fullName evidence="1">Uncharacterized protein</fullName>
    </submittedName>
</protein>
<proteinExistence type="predicted"/>